<name>A0A8H7C0B7_AGABI</name>
<comment type="caution">
    <text evidence="2">The sequence shown here is derived from an EMBL/GenBank/DDBJ whole genome shotgun (WGS) entry which is preliminary data.</text>
</comment>
<proteinExistence type="predicted"/>
<sequence>MLPQSFIFSCFLPFVLLRPLAFGVPVLSYNVEQITTLTYNFTLSAYNISLPNDNKTGAPLVLGQNGATSGVTPHVTSTHASFPYDDYPILALIDGSLRAYRSDGSWNTNATEVHGGTTLSWITTTIPYYSRPAPEIYSIVNVPLTKYPLLAAHGRHDLWSLCPFPGRLGQTNVVYNVSAVMNSTRNGFDTKECYEVILFIVPSLTGY</sequence>
<evidence type="ECO:0000313" key="3">
    <source>
        <dbReference type="Proteomes" id="UP000629468"/>
    </source>
</evidence>
<dbReference type="EMBL" id="JABXXO010000015">
    <property type="protein sequence ID" value="KAF7760142.1"/>
    <property type="molecule type" value="Genomic_DNA"/>
</dbReference>
<keyword evidence="1" id="KW-0732">Signal</keyword>
<protein>
    <submittedName>
        <fullName evidence="2">Uncharacterized protein</fullName>
    </submittedName>
</protein>
<feature type="signal peptide" evidence="1">
    <location>
        <begin position="1"/>
        <end position="17"/>
    </location>
</feature>
<dbReference type="Proteomes" id="UP000629468">
    <property type="component" value="Unassembled WGS sequence"/>
</dbReference>
<organism evidence="2 3">
    <name type="scientific">Agaricus bisporus var. burnettii</name>
    <dbReference type="NCBI Taxonomy" id="192524"/>
    <lineage>
        <taxon>Eukaryota</taxon>
        <taxon>Fungi</taxon>
        <taxon>Dikarya</taxon>
        <taxon>Basidiomycota</taxon>
        <taxon>Agaricomycotina</taxon>
        <taxon>Agaricomycetes</taxon>
        <taxon>Agaricomycetidae</taxon>
        <taxon>Agaricales</taxon>
        <taxon>Agaricineae</taxon>
        <taxon>Agaricaceae</taxon>
        <taxon>Agaricus</taxon>
    </lineage>
</organism>
<evidence type="ECO:0000313" key="2">
    <source>
        <dbReference type="EMBL" id="KAF7760142.1"/>
    </source>
</evidence>
<dbReference type="AlphaFoldDB" id="A0A8H7C0B7"/>
<reference evidence="2 3" key="1">
    <citation type="journal article" name="Sci. Rep.">
        <title>Telomere-to-telomere assembled and centromere annotated genomes of the two main subspecies of the button mushroom Agaricus bisporus reveal especially polymorphic chromosome ends.</title>
        <authorList>
            <person name="Sonnenberg A.S.M."/>
            <person name="Sedaghat-Telgerd N."/>
            <person name="Lavrijssen B."/>
            <person name="Ohm R.A."/>
            <person name="Hendrickx P.M."/>
            <person name="Scholtmeijer K."/>
            <person name="Baars J.J.P."/>
            <person name="van Peer A."/>
        </authorList>
    </citation>
    <scope>NUCLEOTIDE SEQUENCE [LARGE SCALE GENOMIC DNA]</scope>
    <source>
        <strain evidence="2 3">H119_p4</strain>
    </source>
</reference>
<feature type="chain" id="PRO_5034900215" evidence="1">
    <location>
        <begin position="18"/>
        <end position="207"/>
    </location>
</feature>
<gene>
    <name evidence="2" type="ORF">Agabi119p4_10818</name>
</gene>
<evidence type="ECO:0000256" key="1">
    <source>
        <dbReference type="SAM" id="SignalP"/>
    </source>
</evidence>
<accession>A0A8H7C0B7</accession>